<organism evidence="1 2">
    <name type="scientific">Asterophora parasitica</name>
    <dbReference type="NCBI Taxonomy" id="117018"/>
    <lineage>
        <taxon>Eukaryota</taxon>
        <taxon>Fungi</taxon>
        <taxon>Dikarya</taxon>
        <taxon>Basidiomycota</taxon>
        <taxon>Agaricomycotina</taxon>
        <taxon>Agaricomycetes</taxon>
        <taxon>Agaricomycetidae</taxon>
        <taxon>Agaricales</taxon>
        <taxon>Tricholomatineae</taxon>
        <taxon>Lyophyllaceae</taxon>
        <taxon>Asterophora</taxon>
    </lineage>
</organism>
<dbReference type="EMBL" id="JABCKV010000677">
    <property type="protein sequence ID" value="KAG5640499.1"/>
    <property type="molecule type" value="Genomic_DNA"/>
</dbReference>
<dbReference type="AlphaFoldDB" id="A0A9P7K8V8"/>
<sequence>MSMATMRHTNLPPRLESRITSCRFCLNVLFARLFNSENGFLETRNADWSWAGTDYGWIEAAFDQYSW</sequence>
<reference evidence="1" key="2">
    <citation type="submission" date="2021-10" db="EMBL/GenBank/DDBJ databases">
        <title>Phylogenomics reveals ancestral predisposition of the termite-cultivated fungus Termitomyces towards a domesticated lifestyle.</title>
        <authorList>
            <person name="Auxier B."/>
            <person name="Grum-Grzhimaylo A."/>
            <person name="Cardenas M.E."/>
            <person name="Lodge J.D."/>
            <person name="Laessoe T."/>
            <person name="Pedersen O."/>
            <person name="Smith M.E."/>
            <person name="Kuyper T.W."/>
            <person name="Franco-Molano E.A."/>
            <person name="Baroni T.J."/>
            <person name="Aanen D.K."/>
        </authorList>
    </citation>
    <scope>NUCLEOTIDE SEQUENCE</scope>
    <source>
        <strain evidence="1">AP01</strain>
        <tissue evidence="1">Mycelium</tissue>
    </source>
</reference>
<protein>
    <submittedName>
        <fullName evidence="1">Uncharacterized protein</fullName>
    </submittedName>
</protein>
<comment type="caution">
    <text evidence="1">The sequence shown here is derived from an EMBL/GenBank/DDBJ whole genome shotgun (WGS) entry which is preliminary data.</text>
</comment>
<reference evidence="1" key="1">
    <citation type="submission" date="2020-07" db="EMBL/GenBank/DDBJ databases">
        <authorList>
            <person name="Nieuwenhuis M."/>
            <person name="Van De Peppel L.J.J."/>
        </authorList>
    </citation>
    <scope>NUCLEOTIDE SEQUENCE</scope>
    <source>
        <strain evidence="1">AP01</strain>
        <tissue evidence="1">Mycelium</tissue>
    </source>
</reference>
<accession>A0A9P7K8V8</accession>
<name>A0A9P7K8V8_9AGAR</name>
<proteinExistence type="predicted"/>
<dbReference type="Proteomes" id="UP000775547">
    <property type="component" value="Unassembled WGS sequence"/>
</dbReference>
<evidence type="ECO:0000313" key="1">
    <source>
        <dbReference type="EMBL" id="KAG5640499.1"/>
    </source>
</evidence>
<keyword evidence="2" id="KW-1185">Reference proteome</keyword>
<evidence type="ECO:0000313" key="2">
    <source>
        <dbReference type="Proteomes" id="UP000775547"/>
    </source>
</evidence>
<gene>
    <name evidence="1" type="ORF">DXG03_008293</name>
</gene>